<evidence type="ECO:0000256" key="8">
    <source>
        <dbReference type="ARBA" id="ARBA00022989"/>
    </source>
</evidence>
<dbReference type="EMBL" id="WSEL01000003">
    <property type="protein sequence ID" value="MVQ28334.1"/>
    <property type="molecule type" value="Genomic_DNA"/>
</dbReference>
<name>A0A6N8INI4_9BURK</name>
<organism evidence="13 14">
    <name type="scientific">Ramlibacter pinisoli</name>
    <dbReference type="NCBI Taxonomy" id="2682844"/>
    <lineage>
        <taxon>Bacteria</taxon>
        <taxon>Pseudomonadati</taxon>
        <taxon>Pseudomonadota</taxon>
        <taxon>Betaproteobacteria</taxon>
        <taxon>Burkholderiales</taxon>
        <taxon>Comamonadaceae</taxon>
        <taxon>Ramlibacter</taxon>
    </lineage>
</organism>
<keyword evidence="3" id="KW-0813">Transport</keyword>
<comment type="subcellular location">
    <subcellularLocation>
        <location evidence="1">Cell inner membrane</location>
        <topology evidence="1">Single-pass membrane protein</topology>
        <orientation evidence="1">Periplasmic side</orientation>
    </subcellularLocation>
</comment>
<feature type="transmembrane region" description="Helical" evidence="11">
    <location>
        <begin position="16"/>
        <end position="33"/>
    </location>
</feature>
<dbReference type="SUPFAM" id="SSF74653">
    <property type="entry name" value="TolA/TonB C-terminal domain"/>
    <property type="match status" value="1"/>
</dbReference>
<evidence type="ECO:0000256" key="4">
    <source>
        <dbReference type="ARBA" id="ARBA00022475"/>
    </source>
</evidence>
<comment type="caution">
    <text evidence="13">The sequence shown here is derived from an EMBL/GenBank/DDBJ whole genome shotgun (WGS) entry which is preliminary data.</text>
</comment>
<evidence type="ECO:0000256" key="10">
    <source>
        <dbReference type="SAM" id="MobiDB-lite"/>
    </source>
</evidence>
<dbReference type="GO" id="GO:0055085">
    <property type="term" value="P:transmembrane transport"/>
    <property type="evidence" value="ECO:0007669"/>
    <property type="project" value="InterPro"/>
</dbReference>
<dbReference type="InterPro" id="IPR051045">
    <property type="entry name" value="TonB-dependent_transducer"/>
</dbReference>
<comment type="similarity">
    <text evidence="2">Belongs to the TonB family.</text>
</comment>
<evidence type="ECO:0000313" key="14">
    <source>
        <dbReference type="Proteomes" id="UP000469385"/>
    </source>
</evidence>
<keyword evidence="7" id="KW-0653">Protein transport</keyword>
<gene>
    <name evidence="13" type="ORF">GON04_02645</name>
</gene>
<accession>A0A6N8INI4</accession>
<proteinExistence type="inferred from homology"/>
<dbReference type="GO" id="GO:0015031">
    <property type="term" value="P:protein transport"/>
    <property type="evidence" value="ECO:0007669"/>
    <property type="project" value="UniProtKB-KW"/>
</dbReference>
<keyword evidence="14" id="KW-1185">Reference proteome</keyword>
<feature type="domain" description="TonB C-terminal" evidence="12">
    <location>
        <begin position="141"/>
        <end position="231"/>
    </location>
</feature>
<keyword evidence="4" id="KW-1003">Cell membrane</keyword>
<dbReference type="Gene3D" id="3.30.1150.10">
    <property type="match status" value="1"/>
</dbReference>
<dbReference type="PROSITE" id="PS52015">
    <property type="entry name" value="TONB_CTD"/>
    <property type="match status" value="1"/>
</dbReference>
<evidence type="ECO:0000256" key="7">
    <source>
        <dbReference type="ARBA" id="ARBA00022927"/>
    </source>
</evidence>
<evidence type="ECO:0000256" key="2">
    <source>
        <dbReference type="ARBA" id="ARBA00006555"/>
    </source>
</evidence>
<evidence type="ECO:0000256" key="6">
    <source>
        <dbReference type="ARBA" id="ARBA00022692"/>
    </source>
</evidence>
<keyword evidence="8 11" id="KW-1133">Transmembrane helix</keyword>
<dbReference type="Pfam" id="PF03544">
    <property type="entry name" value="TonB_C"/>
    <property type="match status" value="1"/>
</dbReference>
<dbReference type="GO" id="GO:0031992">
    <property type="term" value="F:energy transducer activity"/>
    <property type="evidence" value="ECO:0007669"/>
    <property type="project" value="TreeGrafter"/>
</dbReference>
<dbReference type="InterPro" id="IPR037682">
    <property type="entry name" value="TonB_C"/>
</dbReference>
<sequence length="231" mass="24178">MPVSVAAPPFTRHRNLVIAGGVVLFHVAALWALQSGLLRRTIEIIVPAAILTELTPEEPKVAPPPPAPPPPVKAEPPPKKAPAPRPLPPAPQPVARPDPAPAPNAPLGVATPQPPAPPIAAPVAPAPPAPAPAPPAPRVELPSTDADYLQNPKPAYPPISKRLGEQGKVVVRVLIGTDGLAQRAEVADSSGYDRLDQAAVATVLKWRYVPGKRGGVPEAMWFRVPINFVLE</sequence>
<evidence type="ECO:0000256" key="9">
    <source>
        <dbReference type="ARBA" id="ARBA00023136"/>
    </source>
</evidence>
<dbReference type="PANTHER" id="PTHR33446:SF2">
    <property type="entry name" value="PROTEIN TONB"/>
    <property type="match status" value="1"/>
</dbReference>
<feature type="compositionally biased region" description="Pro residues" evidence="10">
    <location>
        <begin position="112"/>
        <end position="137"/>
    </location>
</feature>
<feature type="compositionally biased region" description="Pro residues" evidence="10">
    <location>
        <begin position="61"/>
        <end position="104"/>
    </location>
</feature>
<dbReference type="Proteomes" id="UP000469385">
    <property type="component" value="Unassembled WGS sequence"/>
</dbReference>
<evidence type="ECO:0000256" key="3">
    <source>
        <dbReference type="ARBA" id="ARBA00022448"/>
    </source>
</evidence>
<evidence type="ECO:0000259" key="12">
    <source>
        <dbReference type="PROSITE" id="PS52015"/>
    </source>
</evidence>
<keyword evidence="6 11" id="KW-0812">Transmembrane</keyword>
<evidence type="ECO:0000313" key="13">
    <source>
        <dbReference type="EMBL" id="MVQ28334.1"/>
    </source>
</evidence>
<dbReference type="RefSeq" id="WP_181654027.1">
    <property type="nucleotide sequence ID" value="NZ_WSEL01000003.1"/>
</dbReference>
<dbReference type="GO" id="GO:0098797">
    <property type="term" value="C:plasma membrane protein complex"/>
    <property type="evidence" value="ECO:0007669"/>
    <property type="project" value="TreeGrafter"/>
</dbReference>
<evidence type="ECO:0000256" key="1">
    <source>
        <dbReference type="ARBA" id="ARBA00004383"/>
    </source>
</evidence>
<keyword evidence="5" id="KW-0997">Cell inner membrane</keyword>
<dbReference type="PANTHER" id="PTHR33446">
    <property type="entry name" value="PROTEIN TONB-RELATED"/>
    <property type="match status" value="1"/>
</dbReference>
<feature type="region of interest" description="Disordered" evidence="10">
    <location>
        <begin position="57"/>
        <end position="138"/>
    </location>
</feature>
<keyword evidence="9 11" id="KW-0472">Membrane</keyword>
<dbReference type="NCBIfam" id="TIGR01352">
    <property type="entry name" value="tonB_Cterm"/>
    <property type="match status" value="1"/>
</dbReference>
<reference evidence="13 14" key="1">
    <citation type="submission" date="2019-12" db="EMBL/GenBank/DDBJ databases">
        <authorList>
            <person name="Huq M.A."/>
        </authorList>
    </citation>
    <scope>NUCLEOTIDE SEQUENCE [LARGE SCALE GENOMIC DNA]</scope>
    <source>
        <strain evidence="13 14">MAH-25</strain>
    </source>
</reference>
<dbReference type="InterPro" id="IPR006260">
    <property type="entry name" value="TonB/TolA_C"/>
</dbReference>
<evidence type="ECO:0000256" key="5">
    <source>
        <dbReference type="ARBA" id="ARBA00022519"/>
    </source>
</evidence>
<dbReference type="AlphaFoldDB" id="A0A6N8INI4"/>
<evidence type="ECO:0000256" key="11">
    <source>
        <dbReference type="SAM" id="Phobius"/>
    </source>
</evidence>
<protein>
    <submittedName>
        <fullName evidence="13">TonB family protein</fullName>
    </submittedName>
</protein>